<evidence type="ECO:0000256" key="5">
    <source>
        <dbReference type="ARBA" id="ARBA00022857"/>
    </source>
</evidence>
<proteinExistence type="inferred from homology"/>
<dbReference type="Gene3D" id="3.40.30.10">
    <property type="entry name" value="Glutaredoxin"/>
    <property type="match status" value="1"/>
</dbReference>
<dbReference type="Gene3D" id="3.40.50.720">
    <property type="entry name" value="NAD(P)-binding Rossmann-like Domain"/>
    <property type="match status" value="1"/>
</dbReference>
<dbReference type="InterPro" id="IPR023196">
    <property type="entry name" value="Phosducin_N_dom_sf"/>
</dbReference>
<evidence type="ECO:0000256" key="1">
    <source>
        <dbReference type="ARBA" id="ARBA00001974"/>
    </source>
</evidence>
<evidence type="ECO:0000256" key="4">
    <source>
        <dbReference type="ARBA" id="ARBA00022827"/>
    </source>
</evidence>
<evidence type="ECO:0008006" key="12">
    <source>
        <dbReference type="Google" id="ProtNLM"/>
    </source>
</evidence>
<evidence type="ECO:0000259" key="8">
    <source>
        <dbReference type="Pfam" id="PF02114"/>
    </source>
</evidence>
<dbReference type="InterPro" id="IPR036188">
    <property type="entry name" value="FAD/NAD-bd_sf"/>
</dbReference>
<sequence>MLKRRHAVYIISRCFASRLAIVGSGPAGMFACNGVLRRKQDVFVDVFEHSPVPFGLVRYGVAPDHQEVKNVINTFDTMFEKNRDRLRLFCNVSIGRDIKFEELLDNYDAILLAYGSYKTRTLQIPGSKNTKNVISGSEFVGWYNGMPNISAPNNLENVKNVIIVGNGNVALDCARILSSSKSGDGKLRISDIPNDRLDLLEKSGIENIKILGRRGPENVSFTIKELKEQFKVEKWSSKIEISPEDQQKLQNLLPTLERKKKRLTEVILKNSGKSQGERKCQFLFHWVPKEVIANKDGFIEKIRVENVEKNGQEIEELPCDLLIYSIGYETIVLDGVPKNEKKMIDMKDHCRVNLPNSSVYATGWCAHGPKGVIVDTQQQSIFVAEEIVSDFENAENANAPPKTLEILKSRKIPFLSWDAWKKIDNEERDLGKKTGKVREKLTQFDRPEVYFKMESKILDGPNVGYCSSSEGEEEDFKVVKDEDEHQANVMKKFGPSSNTGAKGVLSDFKAFREQTKLAMEQKNQYFLEQAKRGMMMGSKEEREKAQKEEDEFELEESELDEIRRKRMLEMKKMAQNKIIEIVNKNQYSDAIDGSNKYLLAVLIYEPENEECAKLTYLCKVLAADYGNVKFIRATSRLLGMSDAFRANGVPCLQFYKDGNLIGNFVRISAMLGQDGDVAKLRKFLRKQHIDLINGGYASDSDDGDDED</sequence>
<evidence type="ECO:0000256" key="7">
    <source>
        <dbReference type="SAM" id="Coils"/>
    </source>
</evidence>
<evidence type="ECO:0000259" key="9">
    <source>
        <dbReference type="Pfam" id="PF07992"/>
    </source>
</evidence>
<dbReference type="Gene3D" id="3.50.50.60">
    <property type="entry name" value="FAD/NAD(P)-binding domain"/>
    <property type="match status" value="1"/>
</dbReference>
<dbReference type="EMBL" id="CANHGI010000004">
    <property type="protein sequence ID" value="CAI5447806.1"/>
    <property type="molecule type" value="Genomic_DNA"/>
</dbReference>
<dbReference type="InterPro" id="IPR001200">
    <property type="entry name" value="Phosducin"/>
</dbReference>
<comment type="cofactor">
    <cofactor evidence="1">
        <name>FAD</name>
        <dbReference type="ChEBI" id="CHEBI:57692"/>
    </cofactor>
</comment>
<feature type="coiled-coil region" evidence="7">
    <location>
        <begin position="535"/>
        <end position="565"/>
    </location>
</feature>
<dbReference type="Pfam" id="PF07992">
    <property type="entry name" value="Pyr_redox_2"/>
    <property type="match status" value="1"/>
</dbReference>
<dbReference type="SUPFAM" id="SSF52833">
    <property type="entry name" value="Thioredoxin-like"/>
    <property type="match status" value="1"/>
</dbReference>
<gene>
    <name evidence="10" type="ORF">CAMP_LOCUS10443</name>
</gene>
<dbReference type="GO" id="GO:0008277">
    <property type="term" value="P:regulation of G protein-coupled receptor signaling pathway"/>
    <property type="evidence" value="ECO:0007669"/>
    <property type="project" value="InterPro"/>
</dbReference>
<dbReference type="AlphaFoldDB" id="A0A9P1N4M3"/>
<dbReference type="InterPro" id="IPR036249">
    <property type="entry name" value="Thioredoxin-like_sf"/>
</dbReference>
<dbReference type="PRINTS" id="PR00419">
    <property type="entry name" value="ADXRDTASE"/>
</dbReference>
<accession>A0A9P1N4M3</accession>
<dbReference type="Gene3D" id="1.10.168.10">
    <property type="entry name" value="Phosducin, domain 2"/>
    <property type="match status" value="1"/>
</dbReference>
<reference evidence="10" key="1">
    <citation type="submission" date="2022-11" db="EMBL/GenBank/DDBJ databases">
        <authorList>
            <person name="Kikuchi T."/>
        </authorList>
    </citation>
    <scope>NUCLEOTIDE SEQUENCE</scope>
    <source>
        <strain evidence="10">PS1010</strain>
    </source>
</reference>
<dbReference type="SUPFAM" id="SSF51971">
    <property type="entry name" value="Nucleotide-binding domain"/>
    <property type="match status" value="1"/>
</dbReference>
<feature type="domain" description="Phosducin" evidence="8">
    <location>
        <begin position="494"/>
        <end position="685"/>
    </location>
</feature>
<comment type="caution">
    <text evidence="10">The sequence shown here is derived from an EMBL/GenBank/DDBJ whole genome shotgun (WGS) entry which is preliminary data.</text>
</comment>
<keyword evidence="5" id="KW-0521">NADP</keyword>
<keyword evidence="3" id="KW-0285">Flavoprotein</keyword>
<feature type="domain" description="FAD/NAD(P)-binding" evidence="9">
    <location>
        <begin position="18"/>
        <end position="372"/>
    </location>
</feature>
<dbReference type="OrthoDB" id="333024at2759"/>
<dbReference type="InterPro" id="IPR024253">
    <property type="entry name" value="Phosducin_thioredoxin-like_dom"/>
</dbReference>
<evidence type="ECO:0000256" key="6">
    <source>
        <dbReference type="ARBA" id="ARBA00023002"/>
    </source>
</evidence>
<dbReference type="Proteomes" id="UP001152747">
    <property type="component" value="Unassembled WGS sequence"/>
</dbReference>
<dbReference type="PANTHER" id="PTHR48467:SF1">
    <property type="entry name" value="GLUTAMATE SYNTHASE 1 [NADH], CHLOROPLASTIC-LIKE"/>
    <property type="match status" value="1"/>
</dbReference>
<evidence type="ECO:0000256" key="2">
    <source>
        <dbReference type="ARBA" id="ARBA00009686"/>
    </source>
</evidence>
<evidence type="ECO:0000313" key="11">
    <source>
        <dbReference type="Proteomes" id="UP001152747"/>
    </source>
</evidence>
<evidence type="ECO:0000256" key="3">
    <source>
        <dbReference type="ARBA" id="ARBA00022630"/>
    </source>
</evidence>
<dbReference type="CDD" id="cd02987">
    <property type="entry name" value="Phd_like_Phd"/>
    <property type="match status" value="1"/>
</dbReference>
<keyword evidence="6" id="KW-0560">Oxidoreductase</keyword>
<dbReference type="PANTHER" id="PTHR48467">
    <property type="entry name" value="GLUTAMATE SYNTHASE 1 [NADH], CHLOROPLASTIC-LIKE"/>
    <property type="match status" value="1"/>
</dbReference>
<evidence type="ECO:0000313" key="10">
    <source>
        <dbReference type="EMBL" id="CAI5447806.1"/>
    </source>
</evidence>
<protein>
    <recommendedName>
        <fullName evidence="12">NADPH:adrenodoxin oxidoreductase, mitochondrial</fullName>
    </recommendedName>
</protein>
<dbReference type="Pfam" id="PF02114">
    <property type="entry name" value="Phosducin"/>
    <property type="match status" value="1"/>
</dbReference>
<dbReference type="GO" id="GO:0016491">
    <property type="term" value="F:oxidoreductase activity"/>
    <property type="evidence" value="ECO:0007669"/>
    <property type="project" value="UniProtKB-KW"/>
</dbReference>
<name>A0A9P1N4M3_9PELO</name>
<keyword evidence="4" id="KW-0274">FAD</keyword>
<dbReference type="InterPro" id="IPR023753">
    <property type="entry name" value="FAD/NAD-binding_dom"/>
</dbReference>
<dbReference type="PROSITE" id="PS51257">
    <property type="entry name" value="PROKAR_LIPOPROTEIN"/>
    <property type="match status" value="1"/>
</dbReference>
<keyword evidence="11" id="KW-1185">Reference proteome</keyword>
<comment type="similarity">
    <text evidence="2">Belongs to the phosducin family.</text>
</comment>
<keyword evidence="7" id="KW-0175">Coiled coil</keyword>
<dbReference type="InterPro" id="IPR055275">
    <property type="entry name" value="Ferredox_Rdtase"/>
</dbReference>
<organism evidence="10 11">
    <name type="scientific">Caenorhabditis angaria</name>
    <dbReference type="NCBI Taxonomy" id="860376"/>
    <lineage>
        <taxon>Eukaryota</taxon>
        <taxon>Metazoa</taxon>
        <taxon>Ecdysozoa</taxon>
        <taxon>Nematoda</taxon>
        <taxon>Chromadorea</taxon>
        <taxon>Rhabditida</taxon>
        <taxon>Rhabditina</taxon>
        <taxon>Rhabditomorpha</taxon>
        <taxon>Rhabditoidea</taxon>
        <taxon>Rhabditidae</taxon>
        <taxon>Peloderinae</taxon>
        <taxon>Caenorhabditis</taxon>
    </lineage>
</organism>